<dbReference type="SUPFAM" id="SSF49879">
    <property type="entry name" value="SMAD/FHA domain"/>
    <property type="match status" value="1"/>
</dbReference>
<dbReference type="KEGG" id="phon:BH719_08155"/>
<keyword evidence="5" id="KW-1185">Reference proteome</keyword>
<dbReference type="PROSITE" id="PS50006">
    <property type="entry name" value="FHA_DOMAIN"/>
    <property type="match status" value="1"/>
</dbReference>
<evidence type="ECO:0000259" key="3">
    <source>
        <dbReference type="PROSITE" id="PS50006"/>
    </source>
</evidence>
<feature type="region of interest" description="Disordered" evidence="2">
    <location>
        <begin position="218"/>
        <end position="331"/>
    </location>
</feature>
<evidence type="ECO:0000256" key="1">
    <source>
        <dbReference type="ARBA" id="ARBA00022553"/>
    </source>
</evidence>
<gene>
    <name evidence="4" type="ORF">BH719_08155</name>
</gene>
<dbReference type="RefSeq" id="WP_009744356.1">
    <property type="nucleotide sequence ID" value="NZ_CP017298.1"/>
</dbReference>
<keyword evidence="1" id="KW-0597">Phosphoprotein</keyword>
<dbReference type="STRING" id="178339.BH719_08155"/>
<dbReference type="Gene3D" id="2.60.200.20">
    <property type="match status" value="1"/>
</dbReference>
<feature type="compositionally biased region" description="Basic and acidic residues" evidence="2">
    <location>
        <begin position="229"/>
        <end position="239"/>
    </location>
</feature>
<dbReference type="SMART" id="SM00240">
    <property type="entry name" value="FHA"/>
    <property type="match status" value="1"/>
</dbReference>
<dbReference type="InterPro" id="IPR000253">
    <property type="entry name" value="FHA_dom"/>
</dbReference>
<dbReference type="InterPro" id="IPR008984">
    <property type="entry name" value="SMAD_FHA_dom_sf"/>
</dbReference>
<reference evidence="4 5" key="1">
    <citation type="submission" date="2016-09" db="EMBL/GenBank/DDBJ databases">
        <title>Complete genome sequence of Actinomyces hongkongensis HKU8.</title>
        <authorList>
            <person name="Gao Y.-X."/>
            <person name="Zhou Y.-Y."/>
            <person name="Xie Y."/>
            <person name="Wang M."/>
            <person name="Wang S.-J."/>
            <person name="Shen S.-G."/>
        </authorList>
    </citation>
    <scope>NUCLEOTIDE SEQUENCE [LARGE SCALE GENOMIC DNA]</scope>
    <source>
        <strain evidence="4 5">HKU8</strain>
    </source>
</reference>
<proteinExistence type="predicted"/>
<accession>A0A1D8B3U5</accession>
<evidence type="ECO:0000256" key="2">
    <source>
        <dbReference type="SAM" id="MobiDB-lite"/>
    </source>
</evidence>
<dbReference type="Proteomes" id="UP000095214">
    <property type="component" value="Chromosome"/>
</dbReference>
<feature type="compositionally biased region" description="Gly residues" evidence="2">
    <location>
        <begin position="261"/>
        <end position="271"/>
    </location>
</feature>
<evidence type="ECO:0000313" key="4">
    <source>
        <dbReference type="EMBL" id="AOS47818.1"/>
    </source>
</evidence>
<feature type="domain" description="FHA" evidence="3">
    <location>
        <begin position="381"/>
        <end position="438"/>
    </location>
</feature>
<dbReference type="CDD" id="cd00060">
    <property type="entry name" value="FHA"/>
    <property type="match status" value="1"/>
</dbReference>
<dbReference type="AlphaFoldDB" id="A0A1D8B3U5"/>
<evidence type="ECO:0000313" key="5">
    <source>
        <dbReference type="Proteomes" id="UP000095214"/>
    </source>
</evidence>
<dbReference type="EMBL" id="CP017298">
    <property type="protein sequence ID" value="AOS47818.1"/>
    <property type="molecule type" value="Genomic_DNA"/>
</dbReference>
<dbReference type="Pfam" id="PF00498">
    <property type="entry name" value="FHA"/>
    <property type="match status" value="1"/>
</dbReference>
<feature type="compositionally biased region" description="Pro residues" evidence="2">
    <location>
        <begin position="307"/>
        <end position="329"/>
    </location>
</feature>
<sequence>MLQIGRFLCRGQGAILVMGPLGAALVPLSLADGAADVVWGRADTQTWLAQVQADGDSALLLDCAGEQPYLTVLGAIQLRMRSAGQIAEQVWTDPIWAWPFNPGEWQTFEAAIVDGDEVTWMVPAADRVEAGEIRIGRSLDELEALASLPVDTMGFLIHSTETPTQRPVAVVPESPKDDEAYDVAAAEAKFLATLNKDERASAPAAESLAVVAEQVVATMPSDDSSATRISRERPRHAADSAEDGAAPGQGQEAPSEQGTGSEKGAGTGQGTGTDSAPPADSAPQGPAPAGADEEDSMARTLVDQPPVALPPATRPPAARPPVATAPPPAEDSYEEIAPDVLAGMNAEATQARRAPHNVGPSAPVAFLIHGGTVPVEVSRDVIIGRDPDARALTGRPVATVLRVPSPATEISRSHCAVMMTAPGAWSLMDLGSANGTILRHADGSFQDVTPMVTIALNDGDLIDVGEGTTIEFRVR</sequence>
<dbReference type="OrthoDB" id="5485098at2"/>
<organism evidence="4 5">
    <name type="scientific">Pauljensenia hongkongensis</name>
    <dbReference type="NCBI Taxonomy" id="178339"/>
    <lineage>
        <taxon>Bacteria</taxon>
        <taxon>Bacillati</taxon>
        <taxon>Actinomycetota</taxon>
        <taxon>Actinomycetes</taxon>
        <taxon>Actinomycetales</taxon>
        <taxon>Actinomycetaceae</taxon>
        <taxon>Pauljensenia</taxon>
    </lineage>
</organism>
<name>A0A1D8B3U5_9ACTO</name>
<protein>
    <recommendedName>
        <fullName evidence="3">FHA domain-containing protein</fullName>
    </recommendedName>
</protein>